<dbReference type="SUPFAM" id="SSF53850">
    <property type="entry name" value="Periplasmic binding protein-like II"/>
    <property type="match status" value="1"/>
</dbReference>
<evidence type="ECO:0000256" key="3">
    <source>
        <dbReference type="ARBA" id="ARBA00023125"/>
    </source>
</evidence>
<dbReference type="InterPro" id="IPR005119">
    <property type="entry name" value="LysR_subst-bd"/>
</dbReference>
<dbReference type="SUPFAM" id="SSF46785">
    <property type="entry name" value="Winged helix' DNA-binding domain"/>
    <property type="match status" value="1"/>
</dbReference>
<protein>
    <submittedName>
        <fullName evidence="6">LysR family transcriptional regulator</fullName>
    </submittedName>
</protein>
<dbReference type="Pfam" id="PF00126">
    <property type="entry name" value="HTH_1"/>
    <property type="match status" value="1"/>
</dbReference>
<dbReference type="KEGG" id="dce:O6P33_11690"/>
<evidence type="ECO:0000256" key="2">
    <source>
        <dbReference type="ARBA" id="ARBA00023015"/>
    </source>
</evidence>
<dbReference type="InterPro" id="IPR050176">
    <property type="entry name" value="LTTR"/>
</dbReference>
<reference evidence="6 7" key="1">
    <citation type="submission" date="2022-12" db="EMBL/GenBank/DDBJ databases">
        <title>Coexistence and Characterization of a Novel Tigecycline Resistance gene tet(X) variant and blaNDM-1 in a Pseudomonas caeni Isolate of Chicken Origin.</title>
        <authorList>
            <person name="Lu X."/>
            <person name="Zhang L."/>
            <person name="Li R."/>
            <person name="Wang Z."/>
        </authorList>
    </citation>
    <scope>NUCLEOTIDE SEQUENCE [LARGE SCALE GENOMIC DNA]</scope>
    <source>
        <strain evidence="6 7">CE14</strain>
    </source>
</reference>
<proteinExistence type="inferred from homology"/>
<dbReference type="Proteomes" id="UP001212189">
    <property type="component" value="Chromosome"/>
</dbReference>
<evidence type="ECO:0000259" key="5">
    <source>
        <dbReference type="PROSITE" id="PS50931"/>
    </source>
</evidence>
<organism evidence="6 7">
    <name type="scientific">Denitrificimonas caeni</name>
    <dbReference type="NCBI Taxonomy" id="521720"/>
    <lineage>
        <taxon>Bacteria</taxon>
        <taxon>Pseudomonadati</taxon>
        <taxon>Pseudomonadota</taxon>
        <taxon>Gammaproteobacteria</taxon>
        <taxon>Pseudomonadales</taxon>
        <taxon>Pseudomonadaceae</taxon>
        <taxon>Denitrificimonas</taxon>
    </lineage>
</organism>
<dbReference type="InterPro" id="IPR036388">
    <property type="entry name" value="WH-like_DNA-bd_sf"/>
</dbReference>
<dbReference type="Gene3D" id="1.10.10.10">
    <property type="entry name" value="Winged helix-like DNA-binding domain superfamily/Winged helix DNA-binding domain"/>
    <property type="match status" value="1"/>
</dbReference>
<dbReference type="AlphaFoldDB" id="A0AAE9VP91"/>
<name>A0AAE9VP91_9GAMM</name>
<keyword evidence="3" id="KW-0238">DNA-binding</keyword>
<feature type="domain" description="HTH lysR-type" evidence="5">
    <location>
        <begin position="1"/>
        <end position="58"/>
    </location>
</feature>
<dbReference type="Pfam" id="PF03466">
    <property type="entry name" value="LysR_substrate"/>
    <property type="match status" value="1"/>
</dbReference>
<comment type="similarity">
    <text evidence="1">Belongs to the LysR transcriptional regulatory family.</text>
</comment>
<evidence type="ECO:0000256" key="4">
    <source>
        <dbReference type="ARBA" id="ARBA00023163"/>
    </source>
</evidence>
<dbReference type="PANTHER" id="PTHR30579:SF3">
    <property type="entry name" value="TRANSCRIPTIONAL REGULATORY PROTEIN"/>
    <property type="match status" value="1"/>
</dbReference>
<evidence type="ECO:0000313" key="7">
    <source>
        <dbReference type="Proteomes" id="UP001212189"/>
    </source>
</evidence>
<dbReference type="Gene3D" id="3.40.190.290">
    <property type="match status" value="1"/>
</dbReference>
<evidence type="ECO:0000256" key="1">
    <source>
        <dbReference type="ARBA" id="ARBA00009437"/>
    </source>
</evidence>
<dbReference type="PANTHER" id="PTHR30579">
    <property type="entry name" value="TRANSCRIPTIONAL REGULATOR"/>
    <property type="match status" value="1"/>
</dbReference>
<evidence type="ECO:0000313" key="6">
    <source>
        <dbReference type="EMBL" id="WBE25007.1"/>
    </source>
</evidence>
<dbReference type="GO" id="GO:0003677">
    <property type="term" value="F:DNA binding"/>
    <property type="evidence" value="ECO:0007669"/>
    <property type="project" value="UniProtKB-KW"/>
</dbReference>
<keyword evidence="2" id="KW-0805">Transcription regulation</keyword>
<sequence>MDWEQLRFFLELARAGRLVIAARRMGVDHTTVSRKVQALEKDLGRPLFLREPEGYKLTEAGRALLPQVEAMESAFVGISDSLPNLGEQISGHVRIGATEGYSTLLLAEQLVELGQRFPHLKVDLLALPRAVQLSRNEADIVITLERPERGPFIITRLTDYALHLYASAGYLAAHPPITEREQLREHRFVSYVDDLLFSKELIFLDELVKTNKANLRSTSVLAQQQAVAAGAGLAILPAFAARTDPRLHRVLAGDVSFTRTFWMLMPIELKDIARMRTVWNFLREQADAQQLVLLPTQSEQEET</sequence>
<dbReference type="GO" id="GO:0003700">
    <property type="term" value="F:DNA-binding transcription factor activity"/>
    <property type="evidence" value="ECO:0007669"/>
    <property type="project" value="InterPro"/>
</dbReference>
<keyword evidence="7" id="KW-1185">Reference proteome</keyword>
<gene>
    <name evidence="6" type="ORF">O6P33_11690</name>
</gene>
<dbReference type="InterPro" id="IPR036390">
    <property type="entry name" value="WH_DNA-bd_sf"/>
</dbReference>
<dbReference type="PROSITE" id="PS50931">
    <property type="entry name" value="HTH_LYSR"/>
    <property type="match status" value="1"/>
</dbReference>
<dbReference type="InterPro" id="IPR000847">
    <property type="entry name" value="LysR_HTH_N"/>
</dbReference>
<accession>A0AAE9VP91</accession>
<dbReference type="EMBL" id="CP114976">
    <property type="protein sequence ID" value="WBE25007.1"/>
    <property type="molecule type" value="Genomic_DNA"/>
</dbReference>
<dbReference type="RefSeq" id="WP_269817950.1">
    <property type="nucleotide sequence ID" value="NZ_CP114976.1"/>
</dbReference>
<keyword evidence="4" id="KW-0804">Transcription</keyword>